<evidence type="ECO:0000313" key="1">
    <source>
        <dbReference type="EMBL" id="QKE28434.1"/>
    </source>
</evidence>
<organism evidence="1 2">
    <name type="scientific">Arcobacter acticola</name>
    <dbReference type="NCBI Taxonomy" id="1849015"/>
    <lineage>
        <taxon>Bacteria</taxon>
        <taxon>Pseudomonadati</taxon>
        <taxon>Campylobacterota</taxon>
        <taxon>Epsilonproteobacteria</taxon>
        <taxon>Campylobacterales</taxon>
        <taxon>Arcobacteraceae</taxon>
        <taxon>Arcobacter</taxon>
    </lineage>
</organism>
<dbReference type="PROSITE" id="PS51257">
    <property type="entry name" value="PROKAR_LIPOPROTEIN"/>
    <property type="match status" value="1"/>
</dbReference>
<dbReference type="Proteomes" id="UP000503483">
    <property type="component" value="Chromosome"/>
</dbReference>
<protein>
    <recommendedName>
        <fullName evidence="3">Lipoprotein</fullName>
    </recommendedName>
</protein>
<name>A0A6M8EZA4_9BACT</name>
<sequence length="60" mass="7056">MKTLVLSSLFILLFTGCIQDSRQLTKEECERGGYKYATEKKLNYRTGKYELKFICLNKIK</sequence>
<dbReference type="EMBL" id="CP042652">
    <property type="protein sequence ID" value="QKE28434.1"/>
    <property type="molecule type" value="Genomic_DNA"/>
</dbReference>
<gene>
    <name evidence="1" type="ORF">AACT_1255</name>
</gene>
<accession>A0A6M8EZA4</accession>
<keyword evidence="2" id="KW-1185">Reference proteome</keyword>
<dbReference type="KEGG" id="paco:AACT_1255"/>
<dbReference type="AlphaFoldDB" id="A0A6M8EZA4"/>
<evidence type="ECO:0000313" key="2">
    <source>
        <dbReference type="Proteomes" id="UP000503483"/>
    </source>
</evidence>
<evidence type="ECO:0008006" key="3">
    <source>
        <dbReference type="Google" id="ProtNLM"/>
    </source>
</evidence>
<dbReference type="RefSeq" id="WP_172126008.1">
    <property type="nucleotide sequence ID" value="NZ_CP042652.1"/>
</dbReference>
<reference evidence="1 2" key="1">
    <citation type="submission" date="2019-08" db="EMBL/GenBank/DDBJ databases">
        <title>Complete genome sequence of Arcobacter acticola.</title>
        <authorList>
            <person name="Miller W."/>
        </authorList>
    </citation>
    <scope>NUCLEOTIDE SEQUENCE [LARGE SCALE GENOMIC DNA]</scope>
    <source>
        <strain evidence="1 2">KCTC 52212</strain>
    </source>
</reference>
<proteinExistence type="predicted"/>